<protein>
    <submittedName>
        <fullName evidence="1">Uncharacterized protein</fullName>
    </submittedName>
</protein>
<keyword evidence="2" id="KW-1185">Reference proteome</keyword>
<dbReference type="AlphaFoldDB" id="A0A150G484"/>
<proteinExistence type="predicted"/>
<evidence type="ECO:0000313" key="2">
    <source>
        <dbReference type="Proteomes" id="UP000075714"/>
    </source>
</evidence>
<reference evidence="2" key="1">
    <citation type="journal article" date="2016" name="Nat. Commun.">
        <title>The Gonium pectorale genome demonstrates co-option of cell cycle regulation during the evolution of multicellularity.</title>
        <authorList>
            <person name="Hanschen E.R."/>
            <person name="Marriage T.N."/>
            <person name="Ferris P.J."/>
            <person name="Hamaji T."/>
            <person name="Toyoda A."/>
            <person name="Fujiyama A."/>
            <person name="Neme R."/>
            <person name="Noguchi H."/>
            <person name="Minakuchi Y."/>
            <person name="Suzuki M."/>
            <person name="Kawai-Toyooka H."/>
            <person name="Smith D.R."/>
            <person name="Sparks H."/>
            <person name="Anderson J."/>
            <person name="Bakaric R."/>
            <person name="Luria V."/>
            <person name="Karger A."/>
            <person name="Kirschner M.W."/>
            <person name="Durand P.M."/>
            <person name="Michod R.E."/>
            <person name="Nozaki H."/>
            <person name="Olson B.J."/>
        </authorList>
    </citation>
    <scope>NUCLEOTIDE SEQUENCE [LARGE SCALE GENOMIC DNA]</scope>
    <source>
        <strain evidence="2">NIES-2863</strain>
    </source>
</reference>
<sequence>MDSSSLQLYDTVYDVLLDETRPLTSYESFAVGAEIHVSLGLPLSAIHGAEASWSEASAFDVVDQVTMSSGPEDLDARPLSCRVPSAASVASARRAPYCVVQRRAGQSGPASFW</sequence>
<gene>
    <name evidence="1" type="ORF">GPECTOR_64g86</name>
</gene>
<name>A0A150G484_GONPE</name>
<comment type="caution">
    <text evidence="1">The sequence shown here is derived from an EMBL/GenBank/DDBJ whole genome shotgun (WGS) entry which is preliminary data.</text>
</comment>
<organism evidence="1 2">
    <name type="scientific">Gonium pectorale</name>
    <name type="common">Green alga</name>
    <dbReference type="NCBI Taxonomy" id="33097"/>
    <lineage>
        <taxon>Eukaryota</taxon>
        <taxon>Viridiplantae</taxon>
        <taxon>Chlorophyta</taxon>
        <taxon>core chlorophytes</taxon>
        <taxon>Chlorophyceae</taxon>
        <taxon>CS clade</taxon>
        <taxon>Chlamydomonadales</taxon>
        <taxon>Volvocaceae</taxon>
        <taxon>Gonium</taxon>
    </lineage>
</organism>
<accession>A0A150G484</accession>
<dbReference type="EMBL" id="LSYV01000065">
    <property type="protein sequence ID" value="KXZ44667.1"/>
    <property type="molecule type" value="Genomic_DNA"/>
</dbReference>
<dbReference type="Proteomes" id="UP000075714">
    <property type="component" value="Unassembled WGS sequence"/>
</dbReference>
<evidence type="ECO:0000313" key="1">
    <source>
        <dbReference type="EMBL" id="KXZ44667.1"/>
    </source>
</evidence>